<dbReference type="FunFam" id="3.30.160.60:FF:000446">
    <property type="entry name" value="Zinc finger protein"/>
    <property type="match status" value="1"/>
</dbReference>
<dbReference type="Bgee" id="ENSLOCG00000009690">
    <property type="expression patterns" value="Expressed in ovary and 13 other cell types or tissues"/>
</dbReference>
<comment type="similarity">
    <text evidence="2">Belongs to the krueppel C2H2-type zinc-finger protein family.</text>
</comment>
<feature type="domain" description="C2H2-type" evidence="14">
    <location>
        <begin position="397"/>
        <end position="421"/>
    </location>
</feature>
<evidence type="ECO:0000313" key="16">
    <source>
        <dbReference type="Proteomes" id="UP000018468"/>
    </source>
</evidence>
<dbReference type="PROSITE" id="PS50157">
    <property type="entry name" value="ZINC_FINGER_C2H2_2"/>
    <property type="match status" value="4"/>
</dbReference>
<evidence type="ECO:0000313" key="15">
    <source>
        <dbReference type="Ensembl" id="ENSLOCP00000011834.1"/>
    </source>
</evidence>
<dbReference type="InParanoid" id="W5MTX5"/>
<feature type="domain" description="C2H2-type" evidence="14">
    <location>
        <begin position="341"/>
        <end position="368"/>
    </location>
</feature>
<organism evidence="15 16">
    <name type="scientific">Lepisosteus oculatus</name>
    <name type="common">Spotted gar</name>
    <dbReference type="NCBI Taxonomy" id="7918"/>
    <lineage>
        <taxon>Eukaryota</taxon>
        <taxon>Metazoa</taxon>
        <taxon>Chordata</taxon>
        <taxon>Craniata</taxon>
        <taxon>Vertebrata</taxon>
        <taxon>Euteleostomi</taxon>
        <taxon>Actinopterygii</taxon>
        <taxon>Neopterygii</taxon>
        <taxon>Holostei</taxon>
        <taxon>Semionotiformes</taxon>
        <taxon>Lepisosteidae</taxon>
        <taxon>Lepisosteus</taxon>
    </lineage>
</organism>
<feature type="domain" description="C2H2-type" evidence="14">
    <location>
        <begin position="369"/>
        <end position="396"/>
    </location>
</feature>
<evidence type="ECO:0000256" key="12">
    <source>
        <dbReference type="PROSITE-ProRule" id="PRU00042"/>
    </source>
</evidence>
<dbReference type="InterPro" id="IPR050331">
    <property type="entry name" value="Zinc_finger"/>
</dbReference>
<evidence type="ECO:0000256" key="3">
    <source>
        <dbReference type="ARBA" id="ARBA00022499"/>
    </source>
</evidence>
<name>W5MTX5_LEPOC</name>
<dbReference type="FunFam" id="3.30.160.60:FF:002343">
    <property type="entry name" value="Zinc finger protein 33A"/>
    <property type="match status" value="2"/>
</dbReference>
<dbReference type="PANTHER" id="PTHR16515">
    <property type="entry name" value="PR DOMAIN ZINC FINGER PROTEIN"/>
    <property type="match status" value="1"/>
</dbReference>
<proteinExistence type="inferred from homology"/>
<dbReference type="eggNOG" id="KOG1721">
    <property type="taxonomic scope" value="Eukaryota"/>
</dbReference>
<evidence type="ECO:0000256" key="4">
    <source>
        <dbReference type="ARBA" id="ARBA00022723"/>
    </source>
</evidence>
<dbReference type="GO" id="GO:0005634">
    <property type="term" value="C:nucleus"/>
    <property type="evidence" value="ECO:0007669"/>
    <property type="project" value="UniProtKB-SubCell"/>
</dbReference>
<dbReference type="GO" id="GO:0000981">
    <property type="term" value="F:DNA-binding transcription factor activity, RNA polymerase II-specific"/>
    <property type="evidence" value="ECO:0000318"/>
    <property type="project" value="GO_Central"/>
</dbReference>
<evidence type="ECO:0000256" key="8">
    <source>
        <dbReference type="ARBA" id="ARBA00022843"/>
    </source>
</evidence>
<evidence type="ECO:0000259" key="14">
    <source>
        <dbReference type="PROSITE" id="PS50157"/>
    </source>
</evidence>
<dbReference type="GO" id="GO:0000978">
    <property type="term" value="F:RNA polymerase II cis-regulatory region sequence-specific DNA binding"/>
    <property type="evidence" value="ECO:0000318"/>
    <property type="project" value="GO_Central"/>
</dbReference>
<dbReference type="Proteomes" id="UP000018468">
    <property type="component" value="Linkage group LG14"/>
</dbReference>
<dbReference type="OrthoDB" id="9439903at2759"/>
<dbReference type="AlphaFoldDB" id="W5MTX5"/>
<dbReference type="FunFam" id="3.30.160.60:FF:000951">
    <property type="entry name" value="Zinc finger protein 8"/>
    <property type="match status" value="1"/>
</dbReference>
<evidence type="ECO:0000256" key="9">
    <source>
        <dbReference type="ARBA" id="ARBA00023015"/>
    </source>
</evidence>
<keyword evidence="11" id="KW-0539">Nucleus</keyword>
<keyword evidence="6 12" id="KW-0863">Zinc-finger</keyword>
<dbReference type="HOGENOM" id="CLU_652059_0_0_1"/>
<dbReference type="InterPro" id="IPR013087">
    <property type="entry name" value="Znf_C2H2_type"/>
</dbReference>
<sequence length="421" mass="47277">MRSLRLRFGARARLRAVALFVCCRSWKEKNRKGSSKPPHPREQSPVAEVRELLRTPERAVSGSHTMADSVTAFQTQLTAVMEVLVKAAVCEITKLVKGSFTDFHVKIAQSKRENEALKMRLRILEKELRAHQEYGIIPVGKNAWCVRSRSVGVQDPEEGKCREVRGTLAGRKGDACSVVPNVSDRQLRSTAEWKGKDAAGAATDDSELDPAFLTEAEPAFIKEESTTMGEHRPDLLVTEDEKAEDKLTNSHLQRGLKISRKGVVEASAACEDGARSPVGQQEWGREKLGEQHRTGQVEDEDVAESAANHQGCYECAQCGKRFTRSRYLKMHQQIHNQDKPHSCAQCGKSFNHLVNLKTHQRIHTGEKPHCCNYCEKSFSQLSNLKRHQRLHTGEAPYWCIQCGKTFIQLVNLKAHLRVHTG</sequence>
<dbReference type="Ensembl" id="ENSLOCT00000011854.1">
    <property type="protein sequence ID" value="ENSLOCP00000011834.1"/>
    <property type="gene ID" value="ENSLOCG00000009690.1"/>
</dbReference>
<keyword evidence="8" id="KW-0832">Ubl conjugation</keyword>
<keyword evidence="10" id="KW-0804">Transcription</keyword>
<reference evidence="15" key="2">
    <citation type="submission" date="2025-08" db="UniProtKB">
        <authorList>
            <consortium name="Ensembl"/>
        </authorList>
    </citation>
    <scope>IDENTIFICATION</scope>
</reference>
<dbReference type="KEGG" id="loc:102697963"/>
<dbReference type="InterPro" id="IPR036236">
    <property type="entry name" value="Znf_C2H2_sf"/>
</dbReference>
<evidence type="ECO:0000256" key="1">
    <source>
        <dbReference type="ARBA" id="ARBA00004123"/>
    </source>
</evidence>
<feature type="coiled-coil region" evidence="13">
    <location>
        <begin position="107"/>
        <end position="134"/>
    </location>
</feature>
<keyword evidence="16" id="KW-1185">Reference proteome</keyword>
<evidence type="ECO:0000256" key="13">
    <source>
        <dbReference type="SAM" id="Coils"/>
    </source>
</evidence>
<keyword evidence="9" id="KW-0805">Transcription regulation</keyword>
<evidence type="ECO:0000256" key="11">
    <source>
        <dbReference type="ARBA" id="ARBA00023242"/>
    </source>
</evidence>
<dbReference type="STRING" id="7918.ENSLOCP00000011834"/>
<dbReference type="SMART" id="SM00355">
    <property type="entry name" value="ZnF_C2H2"/>
    <property type="match status" value="4"/>
</dbReference>
<dbReference type="GO" id="GO:0008270">
    <property type="term" value="F:zinc ion binding"/>
    <property type="evidence" value="ECO:0007669"/>
    <property type="project" value="UniProtKB-KW"/>
</dbReference>
<dbReference type="SUPFAM" id="SSF57667">
    <property type="entry name" value="beta-beta-alpha zinc fingers"/>
    <property type="match status" value="2"/>
</dbReference>
<dbReference type="PROSITE" id="PS00028">
    <property type="entry name" value="ZINC_FINGER_C2H2_1"/>
    <property type="match status" value="4"/>
</dbReference>
<reference evidence="15" key="3">
    <citation type="submission" date="2025-09" db="UniProtKB">
        <authorList>
            <consortium name="Ensembl"/>
        </authorList>
    </citation>
    <scope>IDENTIFICATION</scope>
</reference>
<dbReference type="PANTHER" id="PTHR16515:SF49">
    <property type="entry name" value="GASTRULA ZINC FINGER PROTEIN XLCGF49.1-LIKE-RELATED"/>
    <property type="match status" value="1"/>
</dbReference>
<dbReference type="GeneTree" id="ENSGT01150000286953"/>
<keyword evidence="7" id="KW-0862">Zinc</keyword>
<dbReference type="Pfam" id="PF00096">
    <property type="entry name" value="zf-C2H2"/>
    <property type="match status" value="4"/>
</dbReference>
<evidence type="ECO:0000256" key="10">
    <source>
        <dbReference type="ARBA" id="ARBA00023163"/>
    </source>
</evidence>
<evidence type="ECO:0000256" key="6">
    <source>
        <dbReference type="ARBA" id="ARBA00022771"/>
    </source>
</evidence>
<keyword evidence="5" id="KW-0677">Repeat</keyword>
<keyword evidence="3" id="KW-1017">Isopeptide bond</keyword>
<keyword evidence="4" id="KW-0479">Metal-binding</keyword>
<protein>
    <submittedName>
        <fullName evidence="15">Zinc finger and SCAN domain-containing protein 20-like</fullName>
    </submittedName>
</protein>
<feature type="domain" description="C2H2-type" evidence="14">
    <location>
        <begin position="313"/>
        <end position="340"/>
    </location>
</feature>
<keyword evidence="13" id="KW-0175">Coiled coil</keyword>
<evidence type="ECO:0000256" key="7">
    <source>
        <dbReference type="ARBA" id="ARBA00022833"/>
    </source>
</evidence>
<dbReference type="EMBL" id="AHAT01012889">
    <property type="status" value="NOT_ANNOTATED_CDS"/>
    <property type="molecule type" value="Genomic_DNA"/>
</dbReference>
<evidence type="ECO:0000256" key="2">
    <source>
        <dbReference type="ARBA" id="ARBA00006991"/>
    </source>
</evidence>
<comment type="subcellular location">
    <subcellularLocation>
        <location evidence="1">Nucleus</location>
    </subcellularLocation>
</comment>
<dbReference type="GeneID" id="102697963"/>
<dbReference type="OMA" id="CHGSRTH"/>
<reference evidence="16" key="1">
    <citation type="submission" date="2011-12" db="EMBL/GenBank/DDBJ databases">
        <title>The Draft Genome of Lepisosteus oculatus.</title>
        <authorList>
            <consortium name="The Broad Institute Genome Assembly &amp; Analysis Group"/>
            <consortium name="Computational R&amp;D Group"/>
            <consortium name="and Sequencing Platform"/>
            <person name="Di Palma F."/>
            <person name="Alfoldi J."/>
            <person name="Johnson J."/>
            <person name="Berlin A."/>
            <person name="Gnerre S."/>
            <person name="Jaffe D."/>
            <person name="MacCallum I."/>
            <person name="Young S."/>
            <person name="Walker B.J."/>
            <person name="Lander E.S."/>
            <person name="Lindblad-Toh K."/>
        </authorList>
    </citation>
    <scope>NUCLEOTIDE SEQUENCE [LARGE SCALE GENOMIC DNA]</scope>
</reference>
<evidence type="ECO:0000256" key="5">
    <source>
        <dbReference type="ARBA" id="ARBA00022737"/>
    </source>
</evidence>
<accession>W5MTX5</accession>
<dbReference type="Gene3D" id="3.30.160.60">
    <property type="entry name" value="Classic Zinc Finger"/>
    <property type="match status" value="4"/>
</dbReference>
<dbReference type="GO" id="GO:0006357">
    <property type="term" value="P:regulation of transcription by RNA polymerase II"/>
    <property type="evidence" value="ECO:0000318"/>
    <property type="project" value="GO_Central"/>
</dbReference>